<feature type="transmembrane region" description="Helical" evidence="6">
    <location>
        <begin position="68"/>
        <end position="89"/>
    </location>
</feature>
<evidence type="ECO:0000256" key="4">
    <source>
        <dbReference type="ARBA" id="ARBA00022989"/>
    </source>
</evidence>
<keyword evidence="8" id="KW-1185">Reference proteome</keyword>
<feature type="transmembrane region" description="Helical" evidence="6">
    <location>
        <begin position="155"/>
        <end position="174"/>
    </location>
</feature>
<dbReference type="PANTHER" id="PTHR30086:SF19">
    <property type="entry name" value="THREONINE EFFLUX PROTEIN"/>
    <property type="match status" value="1"/>
</dbReference>
<dbReference type="Proteomes" id="UP000621930">
    <property type="component" value="Unassembled WGS sequence"/>
</dbReference>
<keyword evidence="5 6" id="KW-0472">Membrane</keyword>
<dbReference type="Pfam" id="PF01810">
    <property type="entry name" value="LysE"/>
    <property type="match status" value="1"/>
</dbReference>
<comment type="caution">
    <text evidence="7">The sequence shown here is derived from an EMBL/GenBank/DDBJ whole genome shotgun (WGS) entry which is preliminary data.</text>
</comment>
<evidence type="ECO:0000256" key="6">
    <source>
        <dbReference type="SAM" id="Phobius"/>
    </source>
</evidence>
<evidence type="ECO:0000313" key="8">
    <source>
        <dbReference type="Proteomes" id="UP000621930"/>
    </source>
</evidence>
<evidence type="ECO:0000313" key="7">
    <source>
        <dbReference type="EMBL" id="MBD8008725.1"/>
    </source>
</evidence>
<reference evidence="7 8" key="1">
    <citation type="submission" date="2020-08" db="EMBL/GenBank/DDBJ databases">
        <title>A Genomic Blueprint of the Chicken Gut Microbiome.</title>
        <authorList>
            <person name="Gilroy R."/>
            <person name="Ravi A."/>
            <person name="Getino M."/>
            <person name="Pursley I."/>
            <person name="Horton D.L."/>
            <person name="Alikhan N.-F."/>
            <person name="Baker D."/>
            <person name="Gharbi K."/>
            <person name="Hall N."/>
            <person name="Watson M."/>
            <person name="Adriaenssens E.M."/>
            <person name="Foster-Nyarko E."/>
            <person name="Jarju S."/>
            <person name="Secka A."/>
            <person name="Antonio M."/>
            <person name="Oren A."/>
            <person name="Chaudhuri R."/>
            <person name="La Ragione R.M."/>
            <person name="Hildebrand F."/>
            <person name="Pallen M.J."/>
        </authorList>
    </citation>
    <scope>NUCLEOTIDE SEQUENCE [LARGE SCALE GENOMIC DNA]</scope>
    <source>
        <strain evidence="7 8">Sa1BUA6</strain>
    </source>
</reference>
<comment type="subcellular location">
    <subcellularLocation>
        <location evidence="1">Cell membrane</location>
        <topology evidence="1">Multi-pass membrane protein</topology>
    </subcellularLocation>
</comment>
<feature type="transmembrane region" description="Helical" evidence="6">
    <location>
        <begin position="186"/>
        <end position="207"/>
    </location>
</feature>
<keyword evidence="4 6" id="KW-1133">Transmembrane helix</keyword>
<organism evidence="7 8">
    <name type="scientific">Acinetobacter pecorum</name>
    <dbReference type="NCBI Taxonomy" id="2762215"/>
    <lineage>
        <taxon>Bacteria</taxon>
        <taxon>Pseudomonadati</taxon>
        <taxon>Pseudomonadota</taxon>
        <taxon>Gammaproteobacteria</taxon>
        <taxon>Moraxellales</taxon>
        <taxon>Moraxellaceae</taxon>
        <taxon>Acinetobacter</taxon>
    </lineage>
</organism>
<dbReference type="RefSeq" id="WP_191730626.1">
    <property type="nucleotide sequence ID" value="NZ_JACSPT010000005.1"/>
</dbReference>
<evidence type="ECO:0000256" key="2">
    <source>
        <dbReference type="ARBA" id="ARBA00022475"/>
    </source>
</evidence>
<gene>
    <name evidence="7" type="ORF">H9629_05135</name>
</gene>
<protein>
    <submittedName>
        <fullName evidence="7">LysE family transporter</fullName>
    </submittedName>
</protein>
<proteinExistence type="predicted"/>
<sequence>MSALFGIAVIHFFALISPGPDFFFVTQSAIRQSRKHALFAALGISLSILLWSICALSGLHFLFQKVAWLQQVLMILGSIYLLYLGYLMLKSSLKKPLPLIEPKHESVPVAHASYFKLLLQGFLTNMANPKALIYFSSVFSLAISPNASLSEQSSLLLLVFVESLLWFAVVAVIFSMRKMNTYYQKFAKWIDGITGGIFISFGCLLIFNRN</sequence>
<accession>A0ABR8VVC0</accession>
<keyword evidence="3 6" id="KW-0812">Transmembrane</keyword>
<evidence type="ECO:0000256" key="3">
    <source>
        <dbReference type="ARBA" id="ARBA00022692"/>
    </source>
</evidence>
<dbReference type="PANTHER" id="PTHR30086">
    <property type="entry name" value="ARGININE EXPORTER PROTEIN ARGO"/>
    <property type="match status" value="1"/>
</dbReference>
<feature type="transmembrane region" description="Helical" evidence="6">
    <location>
        <begin position="6"/>
        <end position="25"/>
    </location>
</feature>
<keyword evidence="2" id="KW-1003">Cell membrane</keyword>
<name>A0ABR8VVC0_9GAMM</name>
<evidence type="ECO:0000256" key="5">
    <source>
        <dbReference type="ARBA" id="ARBA00023136"/>
    </source>
</evidence>
<feature type="transmembrane region" description="Helical" evidence="6">
    <location>
        <begin position="37"/>
        <end position="62"/>
    </location>
</feature>
<dbReference type="EMBL" id="JACSPT010000005">
    <property type="protein sequence ID" value="MBD8008725.1"/>
    <property type="molecule type" value="Genomic_DNA"/>
</dbReference>
<evidence type="ECO:0000256" key="1">
    <source>
        <dbReference type="ARBA" id="ARBA00004651"/>
    </source>
</evidence>
<dbReference type="InterPro" id="IPR001123">
    <property type="entry name" value="LeuE-type"/>
</dbReference>